<evidence type="ECO:0008006" key="10">
    <source>
        <dbReference type="Google" id="ProtNLM"/>
    </source>
</evidence>
<feature type="transmembrane region" description="Helical" evidence="7">
    <location>
        <begin position="69"/>
        <end position="89"/>
    </location>
</feature>
<dbReference type="Pfam" id="PF01899">
    <property type="entry name" value="MNHE"/>
    <property type="match status" value="1"/>
</dbReference>
<evidence type="ECO:0000256" key="2">
    <source>
        <dbReference type="ARBA" id="ARBA00006228"/>
    </source>
</evidence>
<name>A0ABQ6IPA8_9MICO</name>
<keyword evidence="4 7" id="KW-0812">Transmembrane</keyword>
<evidence type="ECO:0000256" key="4">
    <source>
        <dbReference type="ARBA" id="ARBA00022692"/>
    </source>
</evidence>
<dbReference type="EMBL" id="BSUO01000001">
    <property type="protein sequence ID" value="GMA39276.1"/>
    <property type="molecule type" value="Genomic_DNA"/>
</dbReference>
<evidence type="ECO:0000256" key="5">
    <source>
        <dbReference type="ARBA" id="ARBA00022989"/>
    </source>
</evidence>
<comment type="subcellular location">
    <subcellularLocation>
        <location evidence="1">Cell membrane</location>
        <topology evidence="1">Multi-pass membrane protein</topology>
    </subcellularLocation>
</comment>
<keyword evidence="9" id="KW-1185">Reference proteome</keyword>
<proteinExistence type="inferred from homology"/>
<dbReference type="NCBIfam" id="NF006521">
    <property type="entry name" value="PRK08965.1-5"/>
    <property type="match status" value="1"/>
</dbReference>
<keyword evidence="6 7" id="KW-0472">Membrane</keyword>
<evidence type="ECO:0000256" key="7">
    <source>
        <dbReference type="SAM" id="Phobius"/>
    </source>
</evidence>
<reference evidence="9" key="1">
    <citation type="journal article" date="2019" name="Int. J. Syst. Evol. Microbiol.">
        <title>The Global Catalogue of Microorganisms (GCM) 10K type strain sequencing project: providing services to taxonomists for standard genome sequencing and annotation.</title>
        <authorList>
            <consortium name="The Broad Institute Genomics Platform"/>
            <consortium name="The Broad Institute Genome Sequencing Center for Infectious Disease"/>
            <person name="Wu L."/>
            <person name="Ma J."/>
        </authorList>
    </citation>
    <scope>NUCLEOTIDE SEQUENCE [LARGE SCALE GENOMIC DNA]</scope>
    <source>
        <strain evidence="9">NBRC 113072</strain>
    </source>
</reference>
<keyword evidence="5 7" id="KW-1133">Transmembrane helix</keyword>
<keyword evidence="3" id="KW-1003">Cell membrane</keyword>
<sequence length="182" mass="20308">MSQSVSPRGSLRYRLQPWPVALLTLVWVLLWGSYSLVSVVGGLLLAVAVMITYPLPPLQLGLRIRPWPFVVLVSRFAFDLVTASFHVAYQAVAPWVRPRGHLLTIDLRTDDDLFGMITAEMTALVPGTVVVDLEPGERRLILHVFDEAEENLPMVADRVRAQEARVLRALARDADRILGETS</sequence>
<feature type="transmembrane region" description="Helical" evidence="7">
    <location>
        <begin position="20"/>
        <end position="49"/>
    </location>
</feature>
<organism evidence="8 9">
    <name type="scientific">Mobilicoccus caccae</name>
    <dbReference type="NCBI Taxonomy" id="1859295"/>
    <lineage>
        <taxon>Bacteria</taxon>
        <taxon>Bacillati</taxon>
        <taxon>Actinomycetota</taxon>
        <taxon>Actinomycetes</taxon>
        <taxon>Micrococcales</taxon>
        <taxon>Dermatophilaceae</taxon>
        <taxon>Mobilicoccus</taxon>
    </lineage>
</organism>
<accession>A0ABQ6IPA8</accession>
<evidence type="ECO:0000256" key="1">
    <source>
        <dbReference type="ARBA" id="ARBA00004651"/>
    </source>
</evidence>
<dbReference type="PANTHER" id="PTHR34584:SF1">
    <property type="entry name" value="NA(+)_H(+) ANTIPORTER SUBUNIT E1"/>
    <property type="match status" value="1"/>
</dbReference>
<dbReference type="Proteomes" id="UP001157126">
    <property type="component" value="Unassembled WGS sequence"/>
</dbReference>
<dbReference type="PANTHER" id="PTHR34584">
    <property type="entry name" value="NA(+)/H(+) ANTIPORTER SUBUNIT E1"/>
    <property type="match status" value="1"/>
</dbReference>
<gene>
    <name evidence="8" type="ORF">GCM10025883_13210</name>
</gene>
<comment type="caution">
    <text evidence="8">The sequence shown here is derived from an EMBL/GenBank/DDBJ whole genome shotgun (WGS) entry which is preliminary data.</text>
</comment>
<dbReference type="InterPro" id="IPR002758">
    <property type="entry name" value="Cation_antiport_E"/>
</dbReference>
<evidence type="ECO:0000313" key="8">
    <source>
        <dbReference type="EMBL" id="GMA39276.1"/>
    </source>
</evidence>
<evidence type="ECO:0000313" key="9">
    <source>
        <dbReference type="Proteomes" id="UP001157126"/>
    </source>
</evidence>
<evidence type="ECO:0000256" key="3">
    <source>
        <dbReference type="ARBA" id="ARBA00022475"/>
    </source>
</evidence>
<dbReference type="RefSeq" id="WP_284303225.1">
    <property type="nucleotide sequence ID" value="NZ_BSUO01000001.1"/>
</dbReference>
<comment type="similarity">
    <text evidence="2">Belongs to the CPA3 antiporters (TC 2.A.63) subunit E family.</text>
</comment>
<protein>
    <recommendedName>
        <fullName evidence="10">Multisubunit sodium/proton antiporter, MrpE subunit</fullName>
    </recommendedName>
</protein>
<evidence type="ECO:0000256" key="6">
    <source>
        <dbReference type="ARBA" id="ARBA00023136"/>
    </source>
</evidence>